<comment type="caution">
    <text evidence="7">The sequence shown here is derived from an EMBL/GenBank/DDBJ whole genome shotgun (WGS) entry which is preliminary data.</text>
</comment>
<accession>A0AA39FX66</accession>
<keyword evidence="4" id="KW-0812">Transmembrane</keyword>
<keyword evidence="2" id="KW-0399">Innate immunity</keyword>
<dbReference type="GO" id="GO:0045087">
    <property type="term" value="P:innate immune response"/>
    <property type="evidence" value="ECO:0007669"/>
    <property type="project" value="UniProtKB-KW"/>
</dbReference>
<gene>
    <name evidence="7" type="ORF">PV328_001425</name>
</gene>
<dbReference type="Gene3D" id="3.40.80.10">
    <property type="entry name" value="Peptidoglycan recognition protein-like"/>
    <property type="match status" value="1"/>
</dbReference>
<evidence type="ECO:0000256" key="1">
    <source>
        <dbReference type="ARBA" id="ARBA00007553"/>
    </source>
</evidence>
<dbReference type="GO" id="GO:0009253">
    <property type="term" value="P:peptidoglycan catabolic process"/>
    <property type="evidence" value="ECO:0007669"/>
    <property type="project" value="InterPro"/>
</dbReference>
<proteinExistence type="inferred from homology"/>
<reference evidence="7" key="1">
    <citation type="journal article" date="2023" name="bioRxiv">
        <title>Scaffold-level genome assemblies of two parasitoid biocontrol wasps reveal the parthenogenesis mechanism and an associated novel virus.</title>
        <authorList>
            <person name="Inwood S."/>
            <person name="Skelly J."/>
            <person name="Guhlin J."/>
            <person name="Harrop T."/>
            <person name="Goldson S."/>
            <person name="Dearden P."/>
        </authorList>
    </citation>
    <scope>NUCLEOTIDE SEQUENCE</scope>
    <source>
        <strain evidence="7">Irish</strain>
        <tissue evidence="7">Whole body</tissue>
    </source>
</reference>
<evidence type="ECO:0000259" key="5">
    <source>
        <dbReference type="SMART" id="SM00644"/>
    </source>
</evidence>
<reference evidence="7" key="2">
    <citation type="submission" date="2023-03" db="EMBL/GenBank/DDBJ databases">
        <authorList>
            <person name="Inwood S.N."/>
            <person name="Skelly J.G."/>
            <person name="Guhlin J."/>
            <person name="Harrop T.W.R."/>
            <person name="Goldson S.G."/>
            <person name="Dearden P.K."/>
        </authorList>
    </citation>
    <scope>NUCLEOTIDE SEQUENCE</scope>
    <source>
        <strain evidence="7">Irish</strain>
        <tissue evidence="7">Whole body</tissue>
    </source>
</reference>
<dbReference type="SMART" id="SM00644">
    <property type="entry name" value="Ami_2"/>
    <property type="match status" value="1"/>
</dbReference>
<keyword evidence="3" id="KW-0391">Immunity</keyword>
<evidence type="ECO:0000256" key="2">
    <source>
        <dbReference type="ARBA" id="ARBA00022588"/>
    </source>
</evidence>
<evidence type="ECO:0008006" key="9">
    <source>
        <dbReference type="Google" id="ProtNLM"/>
    </source>
</evidence>
<dbReference type="InterPro" id="IPR002502">
    <property type="entry name" value="Amidase_domain"/>
</dbReference>
<evidence type="ECO:0000313" key="7">
    <source>
        <dbReference type="EMBL" id="KAK0177363.1"/>
    </source>
</evidence>
<feature type="domain" description="Peptidoglycan recognition protein family" evidence="6">
    <location>
        <begin position="264"/>
        <end position="408"/>
    </location>
</feature>
<evidence type="ECO:0000313" key="8">
    <source>
        <dbReference type="Proteomes" id="UP001168990"/>
    </source>
</evidence>
<keyword evidence="4" id="KW-1133">Transmembrane helix</keyword>
<dbReference type="Proteomes" id="UP001168990">
    <property type="component" value="Unassembled WGS sequence"/>
</dbReference>
<sequence>MVTLQAPNLQKNDSEQCDYHEKTSFTNDEEKKIVSLSNSNTEFVSGFNKSYANCLILDSSTLPTVRSNIDDNYSAHCSSVDDGSINNTEIFEIEDNIEDETENEDEMEGEIIPNRLKWMEKIQHETPNGQILPSLDNTNYGEVCVTNSTNVRVGNTMLYKGPVTIKQFVYTNSDSTKQSSDANGRLSDNNINCTSIGNASPVYQEYDKVKKWLWTWRCAAILCILGLILITVVVVIIVMLTKHSEFFPNFAPAIDPDDILTDNVRFIQRVEWGAQPPEEPPKKLTITPAPYVIISHTASESCNNQAECIQRVRLAQTMHIEGNHWSDIGYNFLVGGDGLIYVGRGWDNEGAHAFGFNMKSIGICLIGTFNKIVPPTRQLDTLAKLIAIGVKNKKIQTDYKLLGHRQVSETLSPGNVLYSIIQQWDHWSPKP</sequence>
<protein>
    <recommendedName>
        <fullName evidence="9">Peptidoglycan-recognition protein LC</fullName>
    </recommendedName>
</protein>
<evidence type="ECO:0000256" key="3">
    <source>
        <dbReference type="ARBA" id="ARBA00022859"/>
    </source>
</evidence>
<comment type="similarity">
    <text evidence="1">Belongs to the N-acetylmuramoyl-L-alanine amidase 2 family.</text>
</comment>
<dbReference type="GO" id="GO:0008270">
    <property type="term" value="F:zinc ion binding"/>
    <property type="evidence" value="ECO:0007669"/>
    <property type="project" value="InterPro"/>
</dbReference>
<keyword evidence="4" id="KW-0472">Membrane</keyword>
<dbReference type="PANTHER" id="PTHR11022">
    <property type="entry name" value="PEPTIDOGLYCAN RECOGNITION PROTEIN"/>
    <property type="match status" value="1"/>
</dbReference>
<evidence type="ECO:0000256" key="4">
    <source>
        <dbReference type="SAM" id="Phobius"/>
    </source>
</evidence>
<name>A0AA39FX66_9HYME</name>
<dbReference type="AlphaFoldDB" id="A0AA39FX66"/>
<dbReference type="EMBL" id="JAQQBS010000001">
    <property type="protein sequence ID" value="KAK0177363.1"/>
    <property type="molecule type" value="Genomic_DNA"/>
</dbReference>
<dbReference type="SMART" id="SM00701">
    <property type="entry name" value="PGRP"/>
    <property type="match status" value="1"/>
</dbReference>
<dbReference type="GO" id="GO:0008745">
    <property type="term" value="F:N-acetylmuramoyl-L-alanine amidase activity"/>
    <property type="evidence" value="ECO:0007669"/>
    <property type="project" value="InterPro"/>
</dbReference>
<dbReference type="InterPro" id="IPR036505">
    <property type="entry name" value="Amidase/PGRP_sf"/>
</dbReference>
<dbReference type="CDD" id="cd06583">
    <property type="entry name" value="PGRP"/>
    <property type="match status" value="1"/>
</dbReference>
<dbReference type="InterPro" id="IPR006619">
    <property type="entry name" value="PGRP_domain_met/bac"/>
</dbReference>
<evidence type="ECO:0000259" key="6">
    <source>
        <dbReference type="SMART" id="SM00701"/>
    </source>
</evidence>
<keyword evidence="8" id="KW-1185">Reference proteome</keyword>
<feature type="domain" description="N-acetylmuramoyl-L-alanine amidase" evidence="5">
    <location>
        <begin position="276"/>
        <end position="414"/>
    </location>
</feature>
<dbReference type="FunFam" id="3.40.80.10:FF:000001">
    <property type="entry name" value="Peptidoglycan recognition protein 1"/>
    <property type="match status" value="1"/>
</dbReference>
<dbReference type="SUPFAM" id="SSF55846">
    <property type="entry name" value="N-acetylmuramoyl-L-alanine amidase-like"/>
    <property type="match status" value="1"/>
</dbReference>
<dbReference type="Pfam" id="PF01510">
    <property type="entry name" value="Amidase_2"/>
    <property type="match status" value="1"/>
</dbReference>
<organism evidence="7 8">
    <name type="scientific">Microctonus aethiopoides</name>
    <dbReference type="NCBI Taxonomy" id="144406"/>
    <lineage>
        <taxon>Eukaryota</taxon>
        <taxon>Metazoa</taxon>
        <taxon>Ecdysozoa</taxon>
        <taxon>Arthropoda</taxon>
        <taxon>Hexapoda</taxon>
        <taxon>Insecta</taxon>
        <taxon>Pterygota</taxon>
        <taxon>Neoptera</taxon>
        <taxon>Endopterygota</taxon>
        <taxon>Hymenoptera</taxon>
        <taxon>Apocrita</taxon>
        <taxon>Ichneumonoidea</taxon>
        <taxon>Braconidae</taxon>
        <taxon>Euphorinae</taxon>
        <taxon>Microctonus</taxon>
    </lineage>
</organism>
<feature type="transmembrane region" description="Helical" evidence="4">
    <location>
        <begin position="218"/>
        <end position="240"/>
    </location>
</feature>
<dbReference type="PANTHER" id="PTHR11022:SF41">
    <property type="entry name" value="PEPTIDOGLYCAN-RECOGNITION PROTEIN LC-RELATED"/>
    <property type="match status" value="1"/>
</dbReference>
<dbReference type="InterPro" id="IPR015510">
    <property type="entry name" value="PGRP"/>
</dbReference>